<keyword evidence="4" id="KW-0368">Histidine biosynthesis</keyword>
<dbReference type="FunFam" id="3.30.230.40:FF:000001">
    <property type="entry name" value="Imidazoleglycerol-phosphate dehydratase HisB"/>
    <property type="match status" value="1"/>
</dbReference>
<dbReference type="NCBIfam" id="NF002114">
    <property type="entry name" value="PRK00951.2-4"/>
    <property type="match status" value="1"/>
</dbReference>
<evidence type="ECO:0000256" key="5">
    <source>
        <dbReference type="ARBA" id="ARBA00023239"/>
    </source>
</evidence>
<dbReference type="SUPFAM" id="SSF54211">
    <property type="entry name" value="Ribosomal protein S5 domain 2-like"/>
    <property type="match status" value="2"/>
</dbReference>
<dbReference type="InterPro" id="IPR020568">
    <property type="entry name" value="Ribosomal_Su5_D2-typ_SF"/>
</dbReference>
<dbReference type="Gene3D" id="3.30.230.40">
    <property type="entry name" value="Imidazole glycerol phosphate dehydratase, domain 1"/>
    <property type="match status" value="2"/>
</dbReference>
<dbReference type="InterPro" id="IPR000807">
    <property type="entry name" value="ImidazoleglycerolP_deHydtase"/>
</dbReference>
<dbReference type="PROSITE" id="PS00954">
    <property type="entry name" value="IGP_DEHYDRATASE_1"/>
    <property type="match status" value="1"/>
</dbReference>
<dbReference type="UniPathway" id="UPA00031">
    <property type="reaction ID" value="UER00011"/>
</dbReference>
<dbReference type="FunFam" id="3.30.230.40:FF:000003">
    <property type="entry name" value="Imidazoleglycerol-phosphate dehydratase HisB"/>
    <property type="match status" value="1"/>
</dbReference>
<dbReference type="CDD" id="cd07914">
    <property type="entry name" value="IGPD"/>
    <property type="match status" value="1"/>
</dbReference>
<evidence type="ECO:0000313" key="6">
    <source>
        <dbReference type="EMBL" id="VAX28720.1"/>
    </source>
</evidence>
<dbReference type="PANTHER" id="PTHR23133:SF2">
    <property type="entry name" value="IMIDAZOLEGLYCEROL-PHOSPHATE DEHYDRATASE"/>
    <property type="match status" value="1"/>
</dbReference>
<dbReference type="GO" id="GO:0000105">
    <property type="term" value="P:L-histidine biosynthetic process"/>
    <property type="evidence" value="ECO:0007669"/>
    <property type="project" value="UniProtKB-UniPathway"/>
</dbReference>
<dbReference type="GO" id="GO:0004424">
    <property type="term" value="F:imidazoleglycerol-phosphate dehydratase activity"/>
    <property type="evidence" value="ECO:0007669"/>
    <property type="project" value="InterPro"/>
</dbReference>
<evidence type="ECO:0000256" key="2">
    <source>
        <dbReference type="ARBA" id="ARBA00016664"/>
    </source>
</evidence>
<dbReference type="Pfam" id="PF00475">
    <property type="entry name" value="IGPD"/>
    <property type="match status" value="1"/>
</dbReference>
<evidence type="ECO:0000256" key="1">
    <source>
        <dbReference type="ARBA" id="ARBA00005047"/>
    </source>
</evidence>
<proteinExistence type="inferred from homology"/>
<dbReference type="InterPro" id="IPR020565">
    <property type="entry name" value="ImidazoleglycerP_deHydtase_CS"/>
</dbReference>
<dbReference type="AlphaFoldDB" id="A0A3B1D182"/>
<gene>
    <name evidence="6" type="ORF">MNBD_NITROSPIRAE01-605</name>
</gene>
<organism evidence="6">
    <name type="scientific">hydrothermal vent metagenome</name>
    <dbReference type="NCBI Taxonomy" id="652676"/>
    <lineage>
        <taxon>unclassified sequences</taxon>
        <taxon>metagenomes</taxon>
        <taxon>ecological metagenomes</taxon>
    </lineage>
</organism>
<reference evidence="6" key="1">
    <citation type="submission" date="2018-06" db="EMBL/GenBank/DDBJ databases">
        <authorList>
            <person name="Zhirakovskaya E."/>
        </authorList>
    </citation>
    <scope>NUCLEOTIDE SEQUENCE</scope>
</reference>
<dbReference type="PROSITE" id="PS00955">
    <property type="entry name" value="IGP_DEHYDRATASE_2"/>
    <property type="match status" value="1"/>
</dbReference>
<dbReference type="HAMAP" id="MF_00076">
    <property type="entry name" value="HisB"/>
    <property type="match status" value="1"/>
</dbReference>
<evidence type="ECO:0000256" key="3">
    <source>
        <dbReference type="ARBA" id="ARBA00022605"/>
    </source>
</evidence>
<protein>
    <recommendedName>
        <fullName evidence="2">Imidazoleglycerol-phosphate dehydratase</fullName>
    </recommendedName>
</protein>
<dbReference type="EMBL" id="UOGF01000042">
    <property type="protein sequence ID" value="VAX28720.1"/>
    <property type="molecule type" value="Genomic_DNA"/>
</dbReference>
<name>A0A3B1D182_9ZZZZ</name>
<sequence>MRKATVSRKTKETEITVSINLDGRGNYKIDTPFPFLSHMLSAFSKHGFFDVEIKAKGDIEIDEHHTVEDLGIVLGEVLAKAWGDKSGIRRFGTALIPLDEALSEVTVDLSGRPFLVYNVKNARKKIKDFDCGLIEHFFRSLVDQCKINLHINLRYGKDQHHILETIFKAFGRALDQATQIDPRQSGVASTKGRL</sequence>
<keyword evidence="5 6" id="KW-0456">Lyase</keyword>
<accession>A0A3B1D182</accession>
<comment type="pathway">
    <text evidence="1">Amino-acid biosynthesis; L-histidine biosynthesis; L-histidine from 5-phospho-alpha-D-ribose 1-diphosphate: step 6/9.</text>
</comment>
<dbReference type="InterPro" id="IPR038494">
    <property type="entry name" value="IGPD_sf"/>
</dbReference>
<keyword evidence="3" id="KW-0028">Amino-acid biosynthesis</keyword>
<dbReference type="PANTHER" id="PTHR23133">
    <property type="entry name" value="IMIDAZOLEGLYCEROL-PHOSPHATE DEHYDRATASE HIS7"/>
    <property type="match status" value="1"/>
</dbReference>
<evidence type="ECO:0000256" key="4">
    <source>
        <dbReference type="ARBA" id="ARBA00023102"/>
    </source>
</evidence>
<dbReference type="NCBIfam" id="NF002111">
    <property type="entry name" value="PRK00951.2-1"/>
    <property type="match status" value="1"/>
</dbReference>